<dbReference type="Pfam" id="PF01740">
    <property type="entry name" value="STAS"/>
    <property type="match status" value="1"/>
</dbReference>
<evidence type="ECO:0000256" key="3">
    <source>
        <dbReference type="ARBA" id="ARBA00024670"/>
    </source>
</evidence>
<evidence type="ECO:0000313" key="8">
    <source>
        <dbReference type="Proteomes" id="UP000634476"/>
    </source>
</evidence>
<dbReference type="Gene3D" id="3.30.750.24">
    <property type="entry name" value="STAS domain"/>
    <property type="match status" value="1"/>
</dbReference>
<evidence type="ECO:0000256" key="5">
    <source>
        <dbReference type="SAM" id="MobiDB-lite"/>
    </source>
</evidence>
<keyword evidence="8" id="KW-1185">Reference proteome</keyword>
<evidence type="ECO:0000256" key="4">
    <source>
        <dbReference type="RuleBase" id="RU003749"/>
    </source>
</evidence>
<feature type="domain" description="STAS" evidence="6">
    <location>
        <begin position="46"/>
        <end position="155"/>
    </location>
</feature>
<feature type="region of interest" description="Disordered" evidence="5">
    <location>
        <begin position="340"/>
        <end position="363"/>
    </location>
</feature>
<dbReference type="InterPro" id="IPR002645">
    <property type="entry name" value="STAS_dom"/>
</dbReference>
<dbReference type="InterPro" id="IPR003658">
    <property type="entry name" value="Anti-sigma_ant"/>
</dbReference>
<proteinExistence type="inferred from homology"/>
<dbReference type="Proteomes" id="UP000634476">
    <property type="component" value="Unassembled WGS sequence"/>
</dbReference>
<dbReference type="PANTHER" id="PTHR33495">
    <property type="entry name" value="ANTI-SIGMA FACTOR ANTAGONIST TM_1081-RELATED-RELATED"/>
    <property type="match status" value="1"/>
</dbReference>
<dbReference type="PANTHER" id="PTHR33495:SF2">
    <property type="entry name" value="ANTI-SIGMA FACTOR ANTAGONIST TM_1081-RELATED"/>
    <property type="match status" value="1"/>
</dbReference>
<dbReference type="CDD" id="cd07043">
    <property type="entry name" value="STAS_anti-anti-sigma_factors"/>
    <property type="match status" value="1"/>
</dbReference>
<dbReference type="EMBL" id="BOOK01000047">
    <property type="protein sequence ID" value="GII04216.1"/>
    <property type="molecule type" value="Genomic_DNA"/>
</dbReference>
<dbReference type="GO" id="GO:0043856">
    <property type="term" value="F:anti-sigma factor antagonist activity"/>
    <property type="evidence" value="ECO:0007669"/>
    <property type="project" value="InterPro"/>
</dbReference>
<dbReference type="NCBIfam" id="TIGR00377">
    <property type="entry name" value="ant_ant_sig"/>
    <property type="match status" value="1"/>
</dbReference>
<keyword evidence="2" id="KW-0597">Phosphoprotein</keyword>
<sequence length="363" mass="40140">MEVCRPRERFLMPGRRYRWPNDILAARFLGEASEIPNTDAGEPVDLKLEHRFEGGLTIVEVAGEVDVYTAPKLRELLIGLVGEGHFHLLLNMEKVDFLDSTALGVLVGGLKRVRAHDGSLELVCTQERILKIFKITGLSKVFGIYTSTAEALAAHRLSAEKQGERPLDVPIRIYLTDEEGHRTIEEGVEGLAASFRIDVFDRLPPVTGSWFRELRGRFHKSDAVPTVDEALAKITRAIEMQALLKPQAEVDAAQGDAVAKMITALEKTSKAVIQIGSVMLVKFDDSIVVRNLTQLELAHWEQNPVLFRDPAAALEELQRATANDQVCRCGSGLARQLCHPGRVDPDDRSLTGPQGDAQRDAPE</sequence>
<comment type="caution">
    <text evidence="7">The sequence shown here is derived from an EMBL/GenBank/DDBJ whole genome shotgun (WGS) entry which is preliminary data.</text>
</comment>
<dbReference type="AlphaFoldDB" id="A0A8J3T4D8"/>
<evidence type="ECO:0000256" key="2">
    <source>
        <dbReference type="ARBA" id="ARBA00022553"/>
    </source>
</evidence>
<dbReference type="InterPro" id="IPR036513">
    <property type="entry name" value="STAS_dom_sf"/>
</dbReference>
<evidence type="ECO:0000259" key="6">
    <source>
        <dbReference type="PROSITE" id="PS50801"/>
    </source>
</evidence>
<reference evidence="7" key="1">
    <citation type="submission" date="2021-01" db="EMBL/GenBank/DDBJ databases">
        <title>Whole genome shotgun sequence of Planobispora takensis NBRC 109077.</title>
        <authorList>
            <person name="Komaki H."/>
            <person name="Tamura T."/>
        </authorList>
    </citation>
    <scope>NUCLEOTIDE SEQUENCE</scope>
    <source>
        <strain evidence="7">NBRC 109077</strain>
    </source>
</reference>
<dbReference type="SUPFAM" id="SSF52091">
    <property type="entry name" value="SpoIIaa-like"/>
    <property type="match status" value="1"/>
</dbReference>
<gene>
    <name evidence="7" type="ORF">Pta02_62240</name>
</gene>
<comment type="similarity">
    <text evidence="1 4">Belongs to the anti-sigma-factor antagonist family.</text>
</comment>
<comment type="function">
    <text evidence="3">Positive regulator of sigma-B activity. Non-phosphorylated RsbV binds to RsbW, preventing its association with sigma-B. When phosphorylated, releases RsbW, which is then free to complex with and inactivate sigma-B.</text>
</comment>
<dbReference type="FunFam" id="3.30.750.24:FF:000001">
    <property type="entry name" value="Anti-sigma factor antagonist"/>
    <property type="match status" value="1"/>
</dbReference>
<protein>
    <recommendedName>
        <fullName evidence="4">Anti-sigma factor antagonist</fullName>
    </recommendedName>
</protein>
<dbReference type="PROSITE" id="PS50801">
    <property type="entry name" value="STAS"/>
    <property type="match status" value="1"/>
</dbReference>
<evidence type="ECO:0000256" key="1">
    <source>
        <dbReference type="ARBA" id="ARBA00009013"/>
    </source>
</evidence>
<organism evidence="7 8">
    <name type="scientific">Planobispora takensis</name>
    <dbReference type="NCBI Taxonomy" id="1367882"/>
    <lineage>
        <taxon>Bacteria</taxon>
        <taxon>Bacillati</taxon>
        <taxon>Actinomycetota</taxon>
        <taxon>Actinomycetes</taxon>
        <taxon>Streptosporangiales</taxon>
        <taxon>Streptosporangiaceae</taxon>
        <taxon>Planobispora</taxon>
    </lineage>
</organism>
<name>A0A8J3T4D8_9ACTN</name>
<accession>A0A8J3T4D8</accession>
<evidence type="ECO:0000313" key="7">
    <source>
        <dbReference type="EMBL" id="GII04216.1"/>
    </source>
</evidence>